<proteinExistence type="inferred from homology"/>
<comment type="similarity">
    <text evidence="1">Belongs to the 'phage' integrase family.</text>
</comment>
<dbReference type="GO" id="GO:0006310">
    <property type="term" value="P:DNA recombination"/>
    <property type="evidence" value="ECO:0007669"/>
    <property type="project" value="UniProtKB-KW"/>
</dbReference>
<gene>
    <name evidence="8" type="ORF">OF801_00135</name>
</gene>
<evidence type="ECO:0000256" key="2">
    <source>
        <dbReference type="ARBA" id="ARBA00022908"/>
    </source>
</evidence>
<dbReference type="InterPro" id="IPR050090">
    <property type="entry name" value="Tyrosine_recombinase_XerCD"/>
</dbReference>
<dbReference type="PANTHER" id="PTHR30349">
    <property type="entry name" value="PHAGE INTEGRASE-RELATED"/>
    <property type="match status" value="1"/>
</dbReference>
<protein>
    <submittedName>
        <fullName evidence="8">Site-specific integrase</fullName>
    </submittedName>
</protein>
<feature type="domain" description="Tyr recombinase" evidence="6">
    <location>
        <begin position="166"/>
        <end position="371"/>
    </location>
</feature>
<feature type="domain" description="Core-binding (CB)" evidence="7">
    <location>
        <begin position="60"/>
        <end position="142"/>
    </location>
</feature>
<dbReference type="SUPFAM" id="SSF56349">
    <property type="entry name" value="DNA breaking-rejoining enzymes"/>
    <property type="match status" value="1"/>
</dbReference>
<dbReference type="InterPro" id="IPR004107">
    <property type="entry name" value="Integrase_SAM-like_N"/>
</dbReference>
<keyword evidence="2" id="KW-0229">DNA integration</keyword>
<name>A0AA46TVX6_9LACT</name>
<keyword evidence="3 5" id="KW-0238">DNA-binding</keyword>
<dbReference type="CDD" id="cd01189">
    <property type="entry name" value="INT_ICEBs1_C_like"/>
    <property type="match status" value="1"/>
</dbReference>
<reference evidence="8" key="1">
    <citation type="submission" date="2022-10" db="EMBL/GenBank/DDBJ databases">
        <title>Genome assembly of Lactococcus garvieae isolates from cricket gut.</title>
        <authorList>
            <person name="Luecke A.R."/>
            <person name="Brown A.M.V."/>
            <person name="Wakeman C.A."/>
        </authorList>
    </citation>
    <scope>NUCLEOTIDE SEQUENCE</scope>
    <source>
        <strain evidence="8">Alexii-11_2</strain>
    </source>
</reference>
<dbReference type="GO" id="GO:0003677">
    <property type="term" value="F:DNA binding"/>
    <property type="evidence" value="ECO:0007669"/>
    <property type="project" value="UniProtKB-UniRule"/>
</dbReference>
<evidence type="ECO:0000256" key="5">
    <source>
        <dbReference type="PROSITE-ProRule" id="PRU01248"/>
    </source>
</evidence>
<sequence length="389" mass="45637">MASVIYRQRNKTNNIWSYEIRDKGKAILTKSGFKTKKEAQIEAEPILQKIRTGTTLNRDMTLPQLYQKWLNLKIKSSNRTEETLRKYQYKLDKINELFENQKIKDIKPSDYQLAMNKLGKKLGRNLLGRINSDIRKCIQLAIADKLMIDDFTINVELHSQKTKQTKDEKYIHSEQDYQNILKELKKKMDYQKSVSPYIIYFLFKTGMRYGELVALTWEDVDYKNQLLYTYRRFNTTRVWDFVPPKNETSVRHVPIDEYDIELLKKLKEQQKRYFLELELSNPVNFIFAHYGLKNFIPSVATVNKALTLLLKQLNISPIITTKGARHTYGSILLSKGFDMYVTAKIMGHKDISMLIEVYGHAIQETTNKQFISIKQGILEKVAIDVANHV</sequence>
<dbReference type="Proteomes" id="UP001164042">
    <property type="component" value="Chromosome"/>
</dbReference>
<dbReference type="PROSITE" id="PS51900">
    <property type="entry name" value="CB"/>
    <property type="match status" value="1"/>
</dbReference>
<evidence type="ECO:0000259" key="6">
    <source>
        <dbReference type="PROSITE" id="PS51898"/>
    </source>
</evidence>
<dbReference type="EMBL" id="CP109635">
    <property type="protein sequence ID" value="UYT10382.1"/>
    <property type="molecule type" value="Genomic_DNA"/>
</dbReference>
<keyword evidence="4" id="KW-0233">DNA recombination</keyword>
<evidence type="ECO:0000313" key="9">
    <source>
        <dbReference type="Proteomes" id="UP001164042"/>
    </source>
</evidence>
<dbReference type="PROSITE" id="PS51898">
    <property type="entry name" value="TYR_RECOMBINASE"/>
    <property type="match status" value="1"/>
</dbReference>
<dbReference type="Gene3D" id="1.10.443.10">
    <property type="entry name" value="Intergrase catalytic core"/>
    <property type="match status" value="1"/>
</dbReference>
<dbReference type="PANTHER" id="PTHR30349:SF64">
    <property type="entry name" value="PROPHAGE INTEGRASE INTD-RELATED"/>
    <property type="match status" value="1"/>
</dbReference>
<dbReference type="InterPro" id="IPR010998">
    <property type="entry name" value="Integrase_recombinase_N"/>
</dbReference>
<evidence type="ECO:0000256" key="4">
    <source>
        <dbReference type="ARBA" id="ARBA00023172"/>
    </source>
</evidence>
<organism evidence="8 9">
    <name type="scientific">Lactococcus garvieae</name>
    <dbReference type="NCBI Taxonomy" id="1363"/>
    <lineage>
        <taxon>Bacteria</taxon>
        <taxon>Bacillati</taxon>
        <taxon>Bacillota</taxon>
        <taxon>Bacilli</taxon>
        <taxon>Lactobacillales</taxon>
        <taxon>Streptococcaceae</taxon>
        <taxon>Lactococcus</taxon>
    </lineage>
</organism>
<evidence type="ECO:0000313" key="8">
    <source>
        <dbReference type="EMBL" id="UYT10382.1"/>
    </source>
</evidence>
<dbReference type="InterPro" id="IPR011010">
    <property type="entry name" value="DNA_brk_join_enz"/>
</dbReference>
<dbReference type="RefSeq" id="WP_264308229.1">
    <property type="nucleotide sequence ID" value="NZ_CP109635.1"/>
</dbReference>
<dbReference type="Gene3D" id="1.10.150.130">
    <property type="match status" value="1"/>
</dbReference>
<dbReference type="AlphaFoldDB" id="A0AA46TVX6"/>
<dbReference type="Pfam" id="PF00589">
    <property type="entry name" value="Phage_integrase"/>
    <property type="match status" value="1"/>
</dbReference>
<dbReference type="GO" id="GO:0015074">
    <property type="term" value="P:DNA integration"/>
    <property type="evidence" value="ECO:0007669"/>
    <property type="project" value="UniProtKB-KW"/>
</dbReference>
<dbReference type="InterPro" id="IPR002104">
    <property type="entry name" value="Integrase_catalytic"/>
</dbReference>
<dbReference type="Pfam" id="PF14659">
    <property type="entry name" value="Phage_int_SAM_3"/>
    <property type="match status" value="1"/>
</dbReference>
<dbReference type="InterPro" id="IPR044068">
    <property type="entry name" value="CB"/>
</dbReference>
<dbReference type="InterPro" id="IPR013762">
    <property type="entry name" value="Integrase-like_cat_sf"/>
</dbReference>
<evidence type="ECO:0000259" key="7">
    <source>
        <dbReference type="PROSITE" id="PS51900"/>
    </source>
</evidence>
<evidence type="ECO:0000256" key="3">
    <source>
        <dbReference type="ARBA" id="ARBA00023125"/>
    </source>
</evidence>
<accession>A0AA46TVX6</accession>
<evidence type="ECO:0000256" key="1">
    <source>
        <dbReference type="ARBA" id="ARBA00008857"/>
    </source>
</evidence>